<keyword evidence="2" id="KW-1185">Reference proteome</keyword>
<protein>
    <submittedName>
        <fullName evidence="1">Uncharacterized protein</fullName>
    </submittedName>
</protein>
<organism evidence="1 2">
    <name type="scientific">Prorocentrum cordatum</name>
    <dbReference type="NCBI Taxonomy" id="2364126"/>
    <lineage>
        <taxon>Eukaryota</taxon>
        <taxon>Sar</taxon>
        <taxon>Alveolata</taxon>
        <taxon>Dinophyceae</taxon>
        <taxon>Prorocentrales</taxon>
        <taxon>Prorocentraceae</taxon>
        <taxon>Prorocentrum</taxon>
    </lineage>
</organism>
<name>A0ABN9WUH7_9DINO</name>
<comment type="caution">
    <text evidence="1">The sequence shown here is derived from an EMBL/GenBank/DDBJ whole genome shotgun (WGS) entry which is preliminary data.</text>
</comment>
<proteinExistence type="predicted"/>
<gene>
    <name evidence="1" type="ORF">PCOR1329_LOCUS70677</name>
</gene>
<reference evidence="1" key="1">
    <citation type="submission" date="2023-10" db="EMBL/GenBank/DDBJ databases">
        <authorList>
            <person name="Chen Y."/>
            <person name="Shah S."/>
            <person name="Dougan E. K."/>
            <person name="Thang M."/>
            <person name="Chan C."/>
        </authorList>
    </citation>
    <scope>NUCLEOTIDE SEQUENCE [LARGE SCALE GENOMIC DNA]</scope>
</reference>
<dbReference type="EMBL" id="CAUYUJ010019351">
    <property type="protein sequence ID" value="CAK0890432.1"/>
    <property type="molecule type" value="Genomic_DNA"/>
</dbReference>
<evidence type="ECO:0000313" key="2">
    <source>
        <dbReference type="Proteomes" id="UP001189429"/>
    </source>
</evidence>
<evidence type="ECO:0000313" key="1">
    <source>
        <dbReference type="EMBL" id="CAK0890432.1"/>
    </source>
</evidence>
<accession>A0ABN9WUH7</accession>
<dbReference type="Proteomes" id="UP001189429">
    <property type="component" value="Unassembled WGS sequence"/>
</dbReference>
<sequence>MRTRKEKERDMFHTTSLRGTMAAGPARGSLILALYLIMAFHFRLAPASAARTQLQDLPRHPCAGFHSLSGSSIFPLALCSLAPWCLNSLPVHPTACLASV</sequence>